<dbReference type="EMBL" id="BSDY01000016">
    <property type="protein sequence ID" value="GLI57355.1"/>
    <property type="molecule type" value="Genomic_DNA"/>
</dbReference>
<dbReference type="AlphaFoldDB" id="A0A9W6GNH5"/>
<accession>A0A9W6GNH5</accession>
<keyword evidence="1" id="KW-0175">Coiled coil</keyword>
<name>A0A9W6GNH5_9FUSO</name>
<gene>
    <name evidence="2" type="ORF">PM10SUCC1_28690</name>
</gene>
<organism evidence="2 3">
    <name type="scientific">Propionigenium maris DSM 9537</name>
    <dbReference type="NCBI Taxonomy" id="1123000"/>
    <lineage>
        <taxon>Bacteria</taxon>
        <taxon>Fusobacteriati</taxon>
        <taxon>Fusobacteriota</taxon>
        <taxon>Fusobacteriia</taxon>
        <taxon>Fusobacteriales</taxon>
        <taxon>Fusobacteriaceae</taxon>
        <taxon>Propionigenium</taxon>
    </lineage>
</organism>
<dbReference type="Proteomes" id="UP001144471">
    <property type="component" value="Unassembled WGS sequence"/>
</dbReference>
<evidence type="ECO:0000313" key="3">
    <source>
        <dbReference type="Proteomes" id="UP001144471"/>
    </source>
</evidence>
<reference evidence="2" key="1">
    <citation type="submission" date="2022-12" db="EMBL/GenBank/DDBJ databases">
        <title>Reference genome sequencing for broad-spectrum identification of bacterial and archaeal isolates by mass spectrometry.</title>
        <authorList>
            <person name="Sekiguchi Y."/>
            <person name="Tourlousse D.M."/>
        </authorList>
    </citation>
    <scope>NUCLEOTIDE SEQUENCE</scope>
    <source>
        <strain evidence="2">10succ1</strain>
    </source>
</reference>
<protein>
    <submittedName>
        <fullName evidence="2">Uncharacterized protein</fullName>
    </submittedName>
</protein>
<sequence length="118" mass="13564">MKRFIRKYRTAKKTYEIGDLVDIKDEKVLESLIANGTVKEFKESKNPLEKRIEELEAENKNLKKSQEDKAPLSFAELMKMTVPDLDGVDEKLDIKTTGNKAERAAEVWAKLSEGYEVK</sequence>
<keyword evidence="3" id="KW-1185">Reference proteome</keyword>
<feature type="coiled-coil region" evidence="1">
    <location>
        <begin position="38"/>
        <end position="68"/>
    </location>
</feature>
<evidence type="ECO:0000256" key="1">
    <source>
        <dbReference type="SAM" id="Coils"/>
    </source>
</evidence>
<comment type="caution">
    <text evidence="2">The sequence shown here is derived from an EMBL/GenBank/DDBJ whole genome shotgun (WGS) entry which is preliminary data.</text>
</comment>
<evidence type="ECO:0000313" key="2">
    <source>
        <dbReference type="EMBL" id="GLI57355.1"/>
    </source>
</evidence>
<proteinExistence type="predicted"/>
<dbReference type="RefSeq" id="WP_281836922.1">
    <property type="nucleotide sequence ID" value="NZ_BSDY01000016.1"/>
</dbReference>